<name>A0ABW6WI81_9ACTN</name>
<evidence type="ECO:0000313" key="2">
    <source>
        <dbReference type="EMBL" id="MFF5292596.1"/>
    </source>
</evidence>
<accession>A0ABW6WI81</accession>
<evidence type="ECO:0000313" key="3">
    <source>
        <dbReference type="Proteomes" id="UP001602245"/>
    </source>
</evidence>
<dbReference type="EMBL" id="JBIAZU010000004">
    <property type="protein sequence ID" value="MFF5292596.1"/>
    <property type="molecule type" value="Genomic_DNA"/>
</dbReference>
<proteinExistence type="predicted"/>
<feature type="domain" description="DUF4031" evidence="1">
    <location>
        <begin position="3"/>
        <end position="94"/>
    </location>
</feature>
<comment type="caution">
    <text evidence="2">The sequence shown here is derived from an EMBL/GenBank/DDBJ whole genome shotgun (WGS) entry which is preliminary data.</text>
</comment>
<dbReference type="Pfam" id="PF13223">
    <property type="entry name" value="DUF4031"/>
    <property type="match status" value="1"/>
</dbReference>
<organism evidence="2 3">
    <name type="scientific">Paractinoplanes globisporus</name>
    <dbReference type="NCBI Taxonomy" id="113565"/>
    <lineage>
        <taxon>Bacteria</taxon>
        <taxon>Bacillati</taxon>
        <taxon>Actinomycetota</taxon>
        <taxon>Actinomycetes</taxon>
        <taxon>Micromonosporales</taxon>
        <taxon>Micromonosporaceae</taxon>
        <taxon>Paractinoplanes</taxon>
    </lineage>
</organism>
<gene>
    <name evidence="2" type="ORF">ACFY35_24395</name>
</gene>
<protein>
    <submittedName>
        <fullName evidence="2">DUF4031 domain-containing protein</fullName>
    </submittedName>
</protein>
<keyword evidence="3" id="KW-1185">Reference proteome</keyword>
<sequence length="106" mass="11870">MTVYVDNARIPATVGRIRGRWSHLTADTQEELHAFAAQLGLKRSWFQIGCKSGLDTPETCVHWHYDVVDRLRTRAIELGAQHIDLRGLGALLAARRQAARNPEVPA</sequence>
<evidence type="ECO:0000259" key="1">
    <source>
        <dbReference type="Pfam" id="PF13223"/>
    </source>
</evidence>
<reference evidence="2 3" key="1">
    <citation type="submission" date="2024-10" db="EMBL/GenBank/DDBJ databases">
        <title>The Natural Products Discovery Center: Release of the First 8490 Sequenced Strains for Exploring Actinobacteria Biosynthetic Diversity.</title>
        <authorList>
            <person name="Kalkreuter E."/>
            <person name="Kautsar S.A."/>
            <person name="Yang D."/>
            <person name="Bader C.D."/>
            <person name="Teijaro C.N."/>
            <person name="Fluegel L."/>
            <person name="Davis C.M."/>
            <person name="Simpson J.R."/>
            <person name="Lauterbach L."/>
            <person name="Steele A.D."/>
            <person name="Gui C."/>
            <person name="Meng S."/>
            <person name="Li G."/>
            <person name="Viehrig K."/>
            <person name="Ye F."/>
            <person name="Su P."/>
            <person name="Kiefer A.F."/>
            <person name="Nichols A."/>
            <person name="Cepeda A.J."/>
            <person name="Yan W."/>
            <person name="Fan B."/>
            <person name="Jiang Y."/>
            <person name="Adhikari A."/>
            <person name="Zheng C.-J."/>
            <person name="Schuster L."/>
            <person name="Cowan T.M."/>
            <person name="Smanski M.J."/>
            <person name="Chevrette M.G."/>
            <person name="De Carvalho L.P.S."/>
            <person name="Shen B."/>
        </authorList>
    </citation>
    <scope>NUCLEOTIDE SEQUENCE [LARGE SCALE GENOMIC DNA]</scope>
    <source>
        <strain evidence="2 3">NPDC000087</strain>
    </source>
</reference>
<dbReference type="Proteomes" id="UP001602245">
    <property type="component" value="Unassembled WGS sequence"/>
</dbReference>
<dbReference type="InterPro" id="IPR025109">
    <property type="entry name" value="DUF4031"/>
</dbReference>
<dbReference type="RefSeq" id="WP_020512056.1">
    <property type="nucleotide sequence ID" value="NZ_JBIAZU010000004.1"/>
</dbReference>